<dbReference type="InterPro" id="IPR016161">
    <property type="entry name" value="Ald_DH/histidinol_DH"/>
</dbReference>
<dbReference type="InterPro" id="IPR029510">
    <property type="entry name" value="Ald_DH_CS_GLU"/>
</dbReference>
<sequence>MTETLKVINPATGEVMEEVPVTTREELDAAVARARSGFREWRRVPGLERAELFHEISRRFREHGDELAEIMTREGGKPFIENRDEVDWTAACFDYYAEIARDNVGYLPAPIEAQQLALVIREPLGVVACIVPWNYPLLLAAWKLAPALAAGNAALLKPSEETPLATRRMVELMEGLPEGAVEIVFGAGEVGEAMVRHPGVDMVAFTGSQETGRRVGAIAAERLMRSNLELGGKDPFIICDDVDVEVAARGAVWAACLNAGQVCTSAERFYVLPQIAGDFIEAAKAHAESLVIGDPMDRRTDLGPLINEPGREKVERHVESAVRSGAQLVTGGGRWGERGYFYRPTILTGVTPDMPVMRDETFGPVLPVTEVRDLDEAIELANSTPYGLGANVYTLDFEKMLKCMREIRAGTVWINDPLTDNDAAPFGGQKGSGIGRELGRDGLQAFQETKHVHIDSRIEVKEWWYPYGE</sequence>
<dbReference type="FunFam" id="3.40.309.10:FF:000009">
    <property type="entry name" value="Aldehyde dehydrogenase A"/>
    <property type="match status" value="1"/>
</dbReference>
<keyword evidence="7" id="KW-1185">Reference proteome</keyword>
<comment type="caution">
    <text evidence="6">The sequence shown here is derived from an EMBL/GenBank/DDBJ whole genome shotgun (WGS) entry which is preliminary data.</text>
</comment>
<dbReference type="Proteomes" id="UP000295244">
    <property type="component" value="Unassembled WGS sequence"/>
</dbReference>
<comment type="similarity">
    <text evidence="1 4">Belongs to the aldehyde dehydrogenase family.</text>
</comment>
<dbReference type="InterPro" id="IPR016163">
    <property type="entry name" value="Ald_DH_C"/>
</dbReference>
<gene>
    <name evidence="6" type="ORF">E0L93_13780</name>
</gene>
<evidence type="ECO:0000256" key="2">
    <source>
        <dbReference type="ARBA" id="ARBA00023002"/>
    </source>
</evidence>
<dbReference type="CDD" id="cd07078">
    <property type="entry name" value="ALDH"/>
    <property type="match status" value="1"/>
</dbReference>
<feature type="active site" evidence="3">
    <location>
        <position position="229"/>
    </location>
</feature>
<organism evidence="6 7">
    <name type="scientific">Rubrobacter taiwanensis</name>
    <dbReference type="NCBI Taxonomy" id="185139"/>
    <lineage>
        <taxon>Bacteria</taxon>
        <taxon>Bacillati</taxon>
        <taxon>Actinomycetota</taxon>
        <taxon>Rubrobacteria</taxon>
        <taxon>Rubrobacterales</taxon>
        <taxon>Rubrobacteraceae</taxon>
        <taxon>Rubrobacter</taxon>
    </lineage>
</organism>
<evidence type="ECO:0000256" key="4">
    <source>
        <dbReference type="RuleBase" id="RU003345"/>
    </source>
</evidence>
<feature type="domain" description="Aldehyde dehydrogenase" evidence="5">
    <location>
        <begin position="3"/>
        <end position="452"/>
    </location>
</feature>
<dbReference type="Pfam" id="PF00171">
    <property type="entry name" value="Aldedh"/>
    <property type="match status" value="1"/>
</dbReference>
<evidence type="ECO:0000259" key="5">
    <source>
        <dbReference type="Pfam" id="PF00171"/>
    </source>
</evidence>
<dbReference type="GO" id="GO:0016620">
    <property type="term" value="F:oxidoreductase activity, acting on the aldehyde or oxo group of donors, NAD or NADP as acceptor"/>
    <property type="evidence" value="ECO:0007669"/>
    <property type="project" value="InterPro"/>
</dbReference>
<dbReference type="OrthoDB" id="3802174at2"/>
<dbReference type="InterPro" id="IPR016162">
    <property type="entry name" value="Ald_DH_N"/>
</dbReference>
<dbReference type="RefSeq" id="WP_132692658.1">
    <property type="nucleotide sequence ID" value="NZ_SKBU01000031.1"/>
</dbReference>
<dbReference type="Gene3D" id="3.40.309.10">
    <property type="entry name" value="Aldehyde Dehydrogenase, Chain A, domain 2"/>
    <property type="match status" value="1"/>
</dbReference>
<name>A0A4R1BCN3_9ACTN</name>
<dbReference type="Gene3D" id="3.40.605.10">
    <property type="entry name" value="Aldehyde Dehydrogenase, Chain A, domain 1"/>
    <property type="match status" value="1"/>
</dbReference>
<evidence type="ECO:0000313" key="6">
    <source>
        <dbReference type="EMBL" id="TCJ14806.1"/>
    </source>
</evidence>
<accession>A0A4R1BCN3</accession>
<dbReference type="SUPFAM" id="SSF53720">
    <property type="entry name" value="ALDH-like"/>
    <property type="match status" value="1"/>
</dbReference>
<keyword evidence="2 4" id="KW-0560">Oxidoreductase</keyword>
<dbReference type="PROSITE" id="PS00687">
    <property type="entry name" value="ALDEHYDE_DEHYDR_GLU"/>
    <property type="match status" value="1"/>
</dbReference>
<dbReference type="InterPro" id="IPR015590">
    <property type="entry name" value="Aldehyde_DH_dom"/>
</dbReference>
<dbReference type="PANTHER" id="PTHR11699">
    <property type="entry name" value="ALDEHYDE DEHYDROGENASE-RELATED"/>
    <property type="match status" value="1"/>
</dbReference>
<dbReference type="FunFam" id="3.40.605.10:FF:000007">
    <property type="entry name" value="NAD/NADP-dependent betaine aldehyde dehydrogenase"/>
    <property type="match status" value="1"/>
</dbReference>
<dbReference type="EMBL" id="SKBU01000031">
    <property type="protein sequence ID" value="TCJ14806.1"/>
    <property type="molecule type" value="Genomic_DNA"/>
</dbReference>
<reference evidence="6 7" key="1">
    <citation type="submission" date="2019-03" db="EMBL/GenBank/DDBJ databases">
        <title>Whole genome sequence of a novel Rubrobacter taiwanensis strain, isolated from Yellowstone National Park.</title>
        <authorList>
            <person name="Freed S."/>
            <person name="Ramaley R.F."/>
            <person name="Kyndt J.A."/>
        </authorList>
    </citation>
    <scope>NUCLEOTIDE SEQUENCE [LARGE SCALE GENOMIC DNA]</scope>
    <source>
        <strain evidence="6 7">Yellowstone</strain>
    </source>
</reference>
<evidence type="ECO:0000313" key="7">
    <source>
        <dbReference type="Proteomes" id="UP000295244"/>
    </source>
</evidence>
<evidence type="ECO:0000256" key="1">
    <source>
        <dbReference type="ARBA" id="ARBA00009986"/>
    </source>
</evidence>
<dbReference type="AlphaFoldDB" id="A0A4R1BCN3"/>
<evidence type="ECO:0000256" key="3">
    <source>
        <dbReference type="PROSITE-ProRule" id="PRU10007"/>
    </source>
</evidence>
<protein>
    <submittedName>
        <fullName evidence="6">Aldehyde dehydrogenase</fullName>
    </submittedName>
</protein>
<proteinExistence type="inferred from homology"/>